<dbReference type="GO" id="GO:0005524">
    <property type="term" value="F:ATP binding"/>
    <property type="evidence" value="ECO:0007669"/>
    <property type="project" value="UniProtKB-KW"/>
</dbReference>
<keyword evidence="8" id="KW-1185">Reference proteome</keyword>
<keyword evidence="5" id="KW-0812">Transmembrane</keyword>
<organism evidence="7 8">
    <name type="scientific">Candidatus Phytoplasma asteris</name>
    <dbReference type="NCBI Taxonomy" id="85620"/>
    <lineage>
        <taxon>Bacteria</taxon>
        <taxon>Bacillati</taxon>
        <taxon>Mycoplasmatota</taxon>
        <taxon>Mollicutes</taxon>
        <taxon>Acholeplasmatales</taxon>
        <taxon>Acholeplasmataceae</taxon>
        <taxon>Candidatus Phytoplasma</taxon>
        <taxon>16SrI (Aster yellows group)</taxon>
    </lineage>
</organism>
<dbReference type="RefSeq" id="WP_341833693.1">
    <property type="nucleotide sequence ID" value="NZ_CP128397.1"/>
</dbReference>
<evidence type="ECO:0000256" key="2">
    <source>
        <dbReference type="ARBA" id="ARBA00022448"/>
    </source>
</evidence>
<dbReference type="CDD" id="cd03255">
    <property type="entry name" value="ABC_MJ0796_LolCDE_FtsE"/>
    <property type="match status" value="1"/>
</dbReference>
<dbReference type="SMART" id="SM00382">
    <property type="entry name" value="AAA"/>
    <property type="match status" value="1"/>
</dbReference>
<keyword evidence="4 7" id="KW-0067">ATP-binding</keyword>
<evidence type="ECO:0000256" key="1">
    <source>
        <dbReference type="ARBA" id="ARBA00005417"/>
    </source>
</evidence>
<dbReference type="InterPro" id="IPR017871">
    <property type="entry name" value="ABC_transporter-like_CS"/>
</dbReference>
<evidence type="ECO:0000256" key="3">
    <source>
        <dbReference type="ARBA" id="ARBA00022741"/>
    </source>
</evidence>
<dbReference type="PANTHER" id="PTHR42798">
    <property type="entry name" value="LIPOPROTEIN-RELEASING SYSTEM ATP-BINDING PROTEIN LOLD"/>
    <property type="match status" value="1"/>
</dbReference>
<dbReference type="Pfam" id="PF00005">
    <property type="entry name" value="ABC_tran"/>
    <property type="match status" value="1"/>
</dbReference>
<dbReference type="InterPro" id="IPR017911">
    <property type="entry name" value="MacB-like_ATP-bd"/>
</dbReference>
<evidence type="ECO:0000259" key="6">
    <source>
        <dbReference type="PROSITE" id="PS50893"/>
    </source>
</evidence>
<feature type="transmembrane region" description="Helical" evidence="5">
    <location>
        <begin position="399"/>
        <end position="422"/>
    </location>
</feature>
<evidence type="ECO:0000256" key="5">
    <source>
        <dbReference type="SAM" id="Phobius"/>
    </source>
</evidence>
<evidence type="ECO:0000313" key="7">
    <source>
        <dbReference type="EMBL" id="WZN38346.1"/>
    </source>
</evidence>
<accession>A0ABZ2YEK0</accession>
<keyword evidence="2" id="KW-0813">Transport</keyword>
<dbReference type="PROSITE" id="PS50893">
    <property type="entry name" value="ABC_TRANSPORTER_2"/>
    <property type="match status" value="1"/>
</dbReference>
<evidence type="ECO:0000256" key="4">
    <source>
        <dbReference type="ARBA" id="ARBA00022840"/>
    </source>
</evidence>
<keyword evidence="3" id="KW-0547">Nucleotide-binding</keyword>
<dbReference type="PANTHER" id="PTHR42798:SF4">
    <property type="entry name" value="ABC TRANSPORTER DOMAIN-CONTAINING PROTEIN"/>
    <property type="match status" value="1"/>
</dbReference>
<comment type="similarity">
    <text evidence="1">Belongs to the ABC transporter superfamily.</text>
</comment>
<dbReference type="SUPFAM" id="SSF52540">
    <property type="entry name" value="P-loop containing nucleoside triphosphate hydrolases"/>
    <property type="match status" value="1"/>
</dbReference>
<dbReference type="InterPro" id="IPR003593">
    <property type="entry name" value="AAA+_ATPase"/>
</dbReference>
<name>A0ABZ2YEK0_9MOLU</name>
<keyword evidence="5" id="KW-0472">Membrane</keyword>
<reference evidence="7" key="1">
    <citation type="submission" date="2023-06" db="EMBL/GenBank/DDBJ databases">
        <title>Complete Genome of Candidatus Phytoplasma asteris M33.</title>
        <authorList>
            <person name="Toth R."/>
            <person name="Ilic A.-M."/>
            <person name="Huettel B."/>
            <person name="Duduk B."/>
            <person name="Kube M."/>
        </authorList>
    </citation>
    <scope>NUCLEOTIDE SEQUENCE [LARGE SCALE GENOMIC DNA]</scope>
    <source>
        <strain evidence="7">M33</strain>
    </source>
</reference>
<dbReference type="EMBL" id="CP128397">
    <property type="protein sequence ID" value="WZN38346.1"/>
    <property type="molecule type" value="Genomic_DNA"/>
</dbReference>
<feature type="transmembrane region" description="Helical" evidence="5">
    <location>
        <begin position="443"/>
        <end position="468"/>
    </location>
</feature>
<feature type="domain" description="ABC transporter" evidence="6">
    <location>
        <begin position="2"/>
        <end position="240"/>
    </location>
</feature>
<dbReference type="InterPro" id="IPR003439">
    <property type="entry name" value="ABC_transporter-like_ATP-bd"/>
</dbReference>
<dbReference type="PROSITE" id="PS00211">
    <property type="entry name" value="ABC_TRANSPORTER_1"/>
    <property type="match status" value="1"/>
</dbReference>
<evidence type="ECO:0000313" key="8">
    <source>
        <dbReference type="Proteomes" id="UP001470586"/>
    </source>
</evidence>
<feature type="transmembrane region" description="Helical" evidence="5">
    <location>
        <begin position="563"/>
        <end position="586"/>
    </location>
</feature>
<gene>
    <name evidence="7" type="ORF">M33023_01510</name>
</gene>
<sequence length="600" mass="69406">MFNVKNLSKIYVTKRGNMTMALKEVSLKLPDKGMVFILGKSGSGKSTLLNVLTGIDVANSGVVEVCKVPITTFNQRNLDNYRNGMIGFIFQEFNLIEDMNVFENIVLALQLQNKKPDFTLINDLMKQVGLDVSFLNRRVNELSGGQKQRVAIVRALVKNPKMVFADEPTGNLDSETGTQVFDLLQNLSKEKLVVIVSHDIENAYKYADRILECKDGKVLSDMTRKKDTTKKIKDKMLVFKEGQVLTSEMIANLTGNPALENFDKTDETKVLQQDTDFVSFPSRLPFSFFAKSALKSFKNKKLFLILSVLITTIAASFFGLTTFPTLSGKIVGAEKKLFHMKKLLDEKIEKELKKQSKNQNYYNHQYMMKEELEERKIFYDVLGEVNVYFRIRDVINNKWTILFILFVPGAMVMLYFSMSAKIQNKKMGILRVLGSNGVNVGKIFVVEAFFFAFFQMVLIFVFFLLFLMKFSSLSYFFSSFEMEPLKDFENVEEILTYYKEAKKEKTAELLKAYGEKYENKKLENWKQPIIDKYFNSVFKNKYYVLARWGNMSFYAFNPFVRVFLFNLLTFSYIFFVTLLFISLIIYKLSNKKPVDIINNK</sequence>
<proteinExistence type="inferred from homology"/>
<feature type="transmembrane region" description="Helical" evidence="5">
    <location>
        <begin position="302"/>
        <end position="320"/>
    </location>
</feature>
<dbReference type="Proteomes" id="UP001470586">
    <property type="component" value="Chromosome"/>
</dbReference>
<keyword evidence="5" id="KW-1133">Transmembrane helix</keyword>
<dbReference type="Gene3D" id="3.40.50.300">
    <property type="entry name" value="P-loop containing nucleotide triphosphate hydrolases"/>
    <property type="match status" value="1"/>
</dbReference>
<dbReference type="InterPro" id="IPR027417">
    <property type="entry name" value="P-loop_NTPase"/>
</dbReference>
<protein>
    <submittedName>
        <fullName evidence="7">ABC-type transport system, ATP-binding protein</fullName>
    </submittedName>
</protein>